<sequence>MRAVRIILILSSLLWLVSCSSLTVGYDYNQKIDFSTFNTYDWIPFPEDMPASTMDRARFLTSVEISLASKGISHSASNPDFLIATHFIRKNTVDINNWGYSYAANTYYSGSNSSKFGRYGFGSDYSSSGGISAYQYEKGTLIIDFVNAKTKKLAWRAVAKAIINPASTPEKQSERVNDAVNEILSQFPPKKTM</sequence>
<evidence type="ECO:0000259" key="1">
    <source>
        <dbReference type="Pfam" id="PF13590"/>
    </source>
</evidence>
<dbReference type="InterPro" id="IPR025411">
    <property type="entry name" value="DUF4136"/>
</dbReference>
<dbReference type="Pfam" id="PF13590">
    <property type="entry name" value="DUF4136"/>
    <property type="match status" value="1"/>
</dbReference>
<evidence type="ECO:0000313" key="2">
    <source>
        <dbReference type="EMBL" id="VAW70283.1"/>
    </source>
</evidence>
<dbReference type="AlphaFoldDB" id="A0A3B0Y1I5"/>
<dbReference type="EMBL" id="UOFI01000190">
    <property type="protein sequence ID" value="VAW70283.1"/>
    <property type="molecule type" value="Genomic_DNA"/>
</dbReference>
<name>A0A3B0Y1I5_9ZZZZ</name>
<feature type="domain" description="DUF4136" evidence="1">
    <location>
        <begin position="24"/>
        <end position="189"/>
    </location>
</feature>
<dbReference type="PROSITE" id="PS51257">
    <property type="entry name" value="PROKAR_LIPOPROTEIN"/>
    <property type="match status" value="1"/>
</dbReference>
<proteinExistence type="predicted"/>
<reference evidence="2" key="1">
    <citation type="submission" date="2018-06" db="EMBL/GenBank/DDBJ databases">
        <authorList>
            <person name="Zhirakovskaya E."/>
        </authorList>
    </citation>
    <scope>NUCLEOTIDE SEQUENCE</scope>
</reference>
<organism evidence="2">
    <name type="scientific">hydrothermal vent metagenome</name>
    <dbReference type="NCBI Taxonomy" id="652676"/>
    <lineage>
        <taxon>unclassified sequences</taxon>
        <taxon>metagenomes</taxon>
        <taxon>ecological metagenomes</taxon>
    </lineage>
</organism>
<dbReference type="Gene3D" id="3.30.160.670">
    <property type="match status" value="1"/>
</dbReference>
<accession>A0A3B0Y1I5</accession>
<protein>
    <recommendedName>
        <fullName evidence="1">DUF4136 domain-containing protein</fullName>
    </recommendedName>
</protein>
<gene>
    <name evidence="2" type="ORF">MNBD_GAMMA09-1617</name>
</gene>